<protein>
    <recommendedName>
        <fullName evidence="2">DNA repair protein rad9</fullName>
    </recommendedName>
</protein>
<reference evidence="4" key="1">
    <citation type="journal article" date="2020" name="Stud. Mycol.">
        <title>101 Dothideomycetes genomes: a test case for predicting lifestyles and emergence of pathogens.</title>
        <authorList>
            <person name="Haridas S."/>
            <person name="Albert R."/>
            <person name="Binder M."/>
            <person name="Bloem J."/>
            <person name="Labutti K."/>
            <person name="Salamov A."/>
            <person name="Andreopoulos B."/>
            <person name="Baker S."/>
            <person name="Barry K."/>
            <person name="Bills G."/>
            <person name="Bluhm B."/>
            <person name="Cannon C."/>
            <person name="Castanera R."/>
            <person name="Culley D."/>
            <person name="Daum C."/>
            <person name="Ezra D."/>
            <person name="Gonzalez J."/>
            <person name="Henrissat B."/>
            <person name="Kuo A."/>
            <person name="Liang C."/>
            <person name="Lipzen A."/>
            <person name="Lutzoni F."/>
            <person name="Magnuson J."/>
            <person name="Mondo S."/>
            <person name="Nolan M."/>
            <person name="Ohm R."/>
            <person name="Pangilinan J."/>
            <person name="Park H.-J."/>
            <person name="Ramirez L."/>
            <person name="Alfaro M."/>
            <person name="Sun H."/>
            <person name="Tritt A."/>
            <person name="Yoshinaga Y."/>
            <person name="Zwiers L.-H."/>
            <person name="Turgeon B."/>
            <person name="Goodwin S."/>
            <person name="Spatafora J."/>
            <person name="Crous P."/>
            <person name="Grigoriev I."/>
        </authorList>
    </citation>
    <scope>NUCLEOTIDE SEQUENCE</scope>
    <source>
        <strain evidence="4">CBS 115976</strain>
    </source>
</reference>
<comment type="function">
    <text evidence="2">Acts in DNA repair and mutagenesis. Involved in promoting resistance to ionizing radiation and UV light, as well as regulating cell cycle progression after irradiation.</text>
</comment>
<feature type="compositionally biased region" description="Basic and acidic residues" evidence="3">
    <location>
        <begin position="355"/>
        <end position="368"/>
    </location>
</feature>
<dbReference type="InterPro" id="IPR046938">
    <property type="entry name" value="DNA_clamp_sf"/>
</dbReference>
<feature type="region of interest" description="Disordered" evidence="3">
    <location>
        <begin position="303"/>
        <end position="457"/>
    </location>
</feature>
<comment type="similarity">
    <text evidence="1 2">Belongs to the rad9 family.</text>
</comment>
<dbReference type="InterPro" id="IPR007268">
    <property type="entry name" value="Rad9/Ddc1"/>
</dbReference>
<dbReference type="OrthoDB" id="60092at2759"/>
<dbReference type="SUPFAM" id="SSF55979">
    <property type="entry name" value="DNA clamp"/>
    <property type="match status" value="1"/>
</dbReference>
<feature type="compositionally biased region" description="Polar residues" evidence="3">
    <location>
        <begin position="439"/>
        <end position="450"/>
    </location>
</feature>
<dbReference type="PANTHER" id="PTHR15237:SF0">
    <property type="entry name" value="CELL CYCLE CHECKPOINT CONTROL PROTEIN"/>
    <property type="match status" value="1"/>
</dbReference>
<dbReference type="PANTHER" id="PTHR15237">
    <property type="entry name" value="DNA REPAIR PROTEIN RAD9"/>
    <property type="match status" value="1"/>
</dbReference>
<accession>A0A6A6UP16</accession>
<evidence type="ECO:0000313" key="5">
    <source>
        <dbReference type="Proteomes" id="UP000799302"/>
    </source>
</evidence>
<keyword evidence="5" id="KW-1185">Reference proteome</keyword>
<dbReference type="EMBL" id="MU004231">
    <property type="protein sequence ID" value="KAF2673167.1"/>
    <property type="molecule type" value="Genomic_DNA"/>
</dbReference>
<evidence type="ECO:0000313" key="4">
    <source>
        <dbReference type="EMBL" id="KAF2673167.1"/>
    </source>
</evidence>
<dbReference type="GO" id="GO:0006281">
    <property type="term" value="P:DNA repair"/>
    <property type="evidence" value="ECO:0007669"/>
    <property type="project" value="UniProtKB-UniRule"/>
</dbReference>
<gene>
    <name evidence="4" type="ORF">BT63DRAFT_147837</name>
</gene>
<evidence type="ECO:0000256" key="3">
    <source>
        <dbReference type="SAM" id="MobiDB-lite"/>
    </source>
</evidence>
<proteinExistence type="inferred from homology"/>
<sequence length="457" mass="50794">MVTLKFTLTPEASASIHGALLCLARFSDTVSLEAKDDSLTFSALNLSKSAHAAVALDTPFFSAYEFEAEGGHLDSRFTCCMSNKALLSVFKSRNNDAKSSNITERCEVSFQEDDDEAKCRMIARNICSNGVIKTFRLTYESAEIMQALFDRDLAENKWAIRAGFLKENLAYFSQKVEQLDIFYEEGKMTFLSFTAKVVSAKNGVLPVNNHRISLLTNAEILKMPLKTTVILNGGDFEKLSVQEQLHIVVSVKDFRAVVLHAESIDTVLHAYYTSPGRPLQFAYNKGSMNCQFTLTTAGEYRGTTIQPAPVGAATRHRSESERASKPPPSRAKVMPPPPAPSGRRNTKTLGKRRPSAPDRSAETSRDNQDEPLFVPMENDDRNWDPPSYDNAEESLGWDASEETESLFSRQIREQEARAAAAATKRKEEVPETGPDESQEASISLSPTQRLSDIPRLW</sequence>
<dbReference type="GO" id="GO:0031573">
    <property type="term" value="P:mitotic intra-S DNA damage checkpoint signaling"/>
    <property type="evidence" value="ECO:0007669"/>
    <property type="project" value="TreeGrafter"/>
</dbReference>
<dbReference type="Gene3D" id="3.70.10.10">
    <property type="match status" value="1"/>
</dbReference>
<keyword evidence="2" id="KW-0227">DNA damage</keyword>
<dbReference type="PIRSF" id="PIRSF009303">
    <property type="entry name" value="Cell_cycle_RAD9"/>
    <property type="match status" value="1"/>
</dbReference>
<evidence type="ECO:0000256" key="1">
    <source>
        <dbReference type="ARBA" id="ARBA00008494"/>
    </source>
</evidence>
<dbReference type="InterPro" id="IPR026584">
    <property type="entry name" value="Rad9"/>
</dbReference>
<dbReference type="GO" id="GO:0000076">
    <property type="term" value="P:DNA replication checkpoint signaling"/>
    <property type="evidence" value="ECO:0007669"/>
    <property type="project" value="TreeGrafter"/>
</dbReference>
<dbReference type="AlphaFoldDB" id="A0A6A6UP16"/>
<dbReference type="GO" id="GO:0030896">
    <property type="term" value="C:checkpoint clamp complex"/>
    <property type="evidence" value="ECO:0007669"/>
    <property type="project" value="UniProtKB-UniRule"/>
</dbReference>
<dbReference type="Proteomes" id="UP000799302">
    <property type="component" value="Unassembled WGS sequence"/>
</dbReference>
<name>A0A6A6UP16_9PEZI</name>
<organism evidence="4 5">
    <name type="scientific">Microthyrium microscopicum</name>
    <dbReference type="NCBI Taxonomy" id="703497"/>
    <lineage>
        <taxon>Eukaryota</taxon>
        <taxon>Fungi</taxon>
        <taxon>Dikarya</taxon>
        <taxon>Ascomycota</taxon>
        <taxon>Pezizomycotina</taxon>
        <taxon>Dothideomycetes</taxon>
        <taxon>Dothideomycetes incertae sedis</taxon>
        <taxon>Microthyriales</taxon>
        <taxon>Microthyriaceae</taxon>
        <taxon>Microthyrium</taxon>
    </lineage>
</organism>
<dbReference type="GO" id="GO:0071479">
    <property type="term" value="P:cellular response to ionizing radiation"/>
    <property type="evidence" value="ECO:0007669"/>
    <property type="project" value="TreeGrafter"/>
</dbReference>
<dbReference type="Pfam" id="PF04139">
    <property type="entry name" value="Rad9"/>
    <property type="match status" value="1"/>
</dbReference>
<feature type="compositionally biased region" description="Pro residues" evidence="3">
    <location>
        <begin position="325"/>
        <end position="340"/>
    </location>
</feature>
<evidence type="ECO:0000256" key="2">
    <source>
        <dbReference type="PIRNR" id="PIRNR009303"/>
    </source>
</evidence>
<feature type="compositionally biased region" description="Basic residues" evidence="3">
    <location>
        <begin position="344"/>
        <end position="354"/>
    </location>
</feature>